<keyword evidence="5" id="KW-0442">Lipid degradation</keyword>
<dbReference type="PROSITE" id="PS00118">
    <property type="entry name" value="PA2_HIS"/>
    <property type="match status" value="2"/>
</dbReference>
<name>A0A8K0KBF5_LADFU</name>
<dbReference type="Proteomes" id="UP000792457">
    <property type="component" value="Unassembled WGS sequence"/>
</dbReference>
<feature type="domain" description="Phospholipase A2-like central" evidence="9">
    <location>
        <begin position="123"/>
        <end position="187"/>
    </location>
</feature>
<evidence type="ECO:0000256" key="7">
    <source>
        <dbReference type="ARBA" id="ARBA00029903"/>
    </source>
</evidence>
<accession>A0A8K0KBF5</accession>
<dbReference type="InterPro" id="IPR036444">
    <property type="entry name" value="PLipase_A2_dom_sf"/>
</dbReference>
<feature type="domain" description="Phospholipase A2-like central" evidence="9">
    <location>
        <begin position="197"/>
        <end position="260"/>
    </location>
</feature>
<dbReference type="SUPFAM" id="SSF48619">
    <property type="entry name" value="Phospholipase A2, PLA2"/>
    <property type="match status" value="2"/>
</dbReference>
<evidence type="ECO:0000256" key="3">
    <source>
        <dbReference type="ARBA" id="ARBA00013278"/>
    </source>
</evidence>
<dbReference type="Pfam" id="PF05826">
    <property type="entry name" value="Phospholip_A2_2"/>
    <property type="match status" value="2"/>
</dbReference>
<dbReference type="InterPro" id="IPR033113">
    <property type="entry name" value="PLA2_histidine"/>
</dbReference>
<evidence type="ECO:0000313" key="10">
    <source>
        <dbReference type="EMBL" id="KAG8232074.1"/>
    </source>
</evidence>
<feature type="non-terminal residue" evidence="10">
    <location>
        <position position="272"/>
    </location>
</feature>
<evidence type="ECO:0000256" key="6">
    <source>
        <dbReference type="ARBA" id="ARBA00023098"/>
    </source>
</evidence>
<dbReference type="GO" id="GO:0004623">
    <property type="term" value="F:phospholipase A2 activity"/>
    <property type="evidence" value="ECO:0007669"/>
    <property type="project" value="UniProtKB-EC"/>
</dbReference>
<dbReference type="Gene3D" id="1.20.90.10">
    <property type="entry name" value="Phospholipase A2 domain"/>
    <property type="match status" value="2"/>
</dbReference>
<comment type="cofactor">
    <cofactor evidence="1">
        <name>Ca(2+)</name>
        <dbReference type="ChEBI" id="CHEBI:29108"/>
    </cofactor>
</comment>
<reference evidence="10" key="1">
    <citation type="submission" date="2013-04" db="EMBL/GenBank/DDBJ databases">
        <authorList>
            <person name="Qu J."/>
            <person name="Murali S.C."/>
            <person name="Bandaranaike D."/>
            <person name="Bellair M."/>
            <person name="Blankenburg K."/>
            <person name="Chao H."/>
            <person name="Dinh H."/>
            <person name="Doddapaneni H."/>
            <person name="Downs B."/>
            <person name="Dugan-Rocha S."/>
            <person name="Elkadiri S."/>
            <person name="Gnanaolivu R.D."/>
            <person name="Hernandez B."/>
            <person name="Javaid M."/>
            <person name="Jayaseelan J.C."/>
            <person name="Lee S."/>
            <person name="Li M."/>
            <person name="Ming W."/>
            <person name="Munidasa M."/>
            <person name="Muniz J."/>
            <person name="Nguyen L."/>
            <person name="Ongeri F."/>
            <person name="Osuji N."/>
            <person name="Pu L.-L."/>
            <person name="Puazo M."/>
            <person name="Qu C."/>
            <person name="Quiroz J."/>
            <person name="Raj R."/>
            <person name="Weissenberger G."/>
            <person name="Xin Y."/>
            <person name="Zou X."/>
            <person name="Han Y."/>
            <person name="Richards S."/>
            <person name="Worley K."/>
            <person name="Muzny D."/>
            <person name="Gibbs R."/>
        </authorList>
    </citation>
    <scope>NUCLEOTIDE SEQUENCE</scope>
    <source>
        <strain evidence="10">Sampled in the wild</strain>
    </source>
</reference>
<reference evidence="10" key="2">
    <citation type="submission" date="2017-10" db="EMBL/GenBank/DDBJ databases">
        <title>Ladona fulva Genome sequencing and assembly.</title>
        <authorList>
            <person name="Murali S."/>
            <person name="Richards S."/>
            <person name="Bandaranaike D."/>
            <person name="Bellair M."/>
            <person name="Blankenburg K."/>
            <person name="Chao H."/>
            <person name="Dinh H."/>
            <person name="Doddapaneni H."/>
            <person name="Dugan-Rocha S."/>
            <person name="Elkadiri S."/>
            <person name="Gnanaolivu R."/>
            <person name="Hernandez B."/>
            <person name="Skinner E."/>
            <person name="Javaid M."/>
            <person name="Lee S."/>
            <person name="Li M."/>
            <person name="Ming W."/>
            <person name="Munidasa M."/>
            <person name="Muniz J."/>
            <person name="Nguyen L."/>
            <person name="Hughes D."/>
            <person name="Osuji N."/>
            <person name="Pu L.-L."/>
            <person name="Puazo M."/>
            <person name="Qu C."/>
            <person name="Quiroz J."/>
            <person name="Raj R."/>
            <person name="Weissenberger G."/>
            <person name="Xin Y."/>
            <person name="Zou X."/>
            <person name="Han Y."/>
            <person name="Worley K."/>
            <person name="Muzny D."/>
            <person name="Gibbs R."/>
        </authorList>
    </citation>
    <scope>NUCLEOTIDE SEQUENCE</scope>
    <source>
        <strain evidence="10">Sampled in the wild</strain>
    </source>
</reference>
<sequence>LTNCSCPSCAYVCYAYSCYGYFSRQIFAVNTRIRQRLTKPERGKSKRKISFPRSVAKRHLQIVNVDAYLHDMRDTDKKIEKFFDGFHRTTDKNYRYESEATPSPPSPNRQKRSTYPKQKPFVAPGTYWCGAGTSARSYNDLGGHGSADRCCRNHDHCPALIPGFETRHGLLNARPFTISHCGCDERRKREVLDVMRIPGTKWCGKGGTAERYNQLGGFGSADRCCRHHDSCPVYINAMERKFGVFNWRASTVMHCACDERKHYIETLFNHLR</sequence>
<evidence type="ECO:0000256" key="8">
    <source>
        <dbReference type="SAM" id="MobiDB-lite"/>
    </source>
</evidence>
<dbReference type="InterPro" id="IPR016090">
    <property type="entry name" value="PLA2-like_dom"/>
</dbReference>
<keyword evidence="4" id="KW-0964">Secreted</keyword>
<dbReference type="GO" id="GO:0005576">
    <property type="term" value="C:extracellular region"/>
    <property type="evidence" value="ECO:0007669"/>
    <property type="project" value="UniProtKB-SubCell"/>
</dbReference>
<dbReference type="PANTHER" id="PTHR12253">
    <property type="entry name" value="RH14732P"/>
    <property type="match status" value="1"/>
</dbReference>
<protein>
    <recommendedName>
        <fullName evidence="3">phospholipase A2</fullName>
        <ecNumber evidence="3">3.1.1.4</ecNumber>
    </recommendedName>
    <alternativeName>
        <fullName evidence="7">Phosphatidylcholine 2-acylhydrolase</fullName>
    </alternativeName>
</protein>
<evidence type="ECO:0000313" key="11">
    <source>
        <dbReference type="Proteomes" id="UP000792457"/>
    </source>
</evidence>
<feature type="region of interest" description="Disordered" evidence="8">
    <location>
        <begin position="94"/>
        <end position="117"/>
    </location>
</feature>
<dbReference type="GO" id="GO:0006644">
    <property type="term" value="P:phospholipid metabolic process"/>
    <property type="evidence" value="ECO:0007669"/>
    <property type="project" value="InterPro"/>
</dbReference>
<dbReference type="OrthoDB" id="6075074at2759"/>
<evidence type="ECO:0000256" key="5">
    <source>
        <dbReference type="ARBA" id="ARBA00022963"/>
    </source>
</evidence>
<proteinExistence type="predicted"/>
<dbReference type="GO" id="GO:0050482">
    <property type="term" value="P:arachidonate secretion"/>
    <property type="evidence" value="ECO:0007669"/>
    <property type="project" value="InterPro"/>
</dbReference>
<dbReference type="EMBL" id="KZ308591">
    <property type="protein sequence ID" value="KAG8232074.1"/>
    <property type="molecule type" value="Genomic_DNA"/>
</dbReference>
<comment type="subcellular location">
    <subcellularLocation>
        <location evidence="2">Secreted</location>
    </subcellularLocation>
</comment>
<keyword evidence="11" id="KW-1185">Reference proteome</keyword>
<evidence type="ECO:0000256" key="2">
    <source>
        <dbReference type="ARBA" id="ARBA00004613"/>
    </source>
</evidence>
<evidence type="ECO:0000259" key="9">
    <source>
        <dbReference type="Pfam" id="PF05826"/>
    </source>
</evidence>
<gene>
    <name evidence="10" type="ORF">J437_LFUL011621</name>
</gene>
<organism evidence="10 11">
    <name type="scientific">Ladona fulva</name>
    <name type="common">Scarce chaser dragonfly</name>
    <name type="synonym">Libellula fulva</name>
    <dbReference type="NCBI Taxonomy" id="123851"/>
    <lineage>
        <taxon>Eukaryota</taxon>
        <taxon>Metazoa</taxon>
        <taxon>Ecdysozoa</taxon>
        <taxon>Arthropoda</taxon>
        <taxon>Hexapoda</taxon>
        <taxon>Insecta</taxon>
        <taxon>Pterygota</taxon>
        <taxon>Palaeoptera</taxon>
        <taxon>Odonata</taxon>
        <taxon>Epiprocta</taxon>
        <taxon>Anisoptera</taxon>
        <taxon>Libelluloidea</taxon>
        <taxon>Libellulidae</taxon>
        <taxon>Ladona</taxon>
    </lineage>
</organism>
<keyword evidence="6" id="KW-0443">Lipid metabolism</keyword>
<evidence type="ECO:0000256" key="1">
    <source>
        <dbReference type="ARBA" id="ARBA00001913"/>
    </source>
</evidence>
<dbReference type="EC" id="3.1.1.4" evidence="3"/>
<comment type="caution">
    <text evidence="10">The sequence shown here is derived from an EMBL/GenBank/DDBJ whole genome shotgun (WGS) entry which is preliminary data.</text>
</comment>
<evidence type="ECO:0000256" key="4">
    <source>
        <dbReference type="ARBA" id="ARBA00022525"/>
    </source>
</evidence>
<dbReference type="GO" id="GO:0016042">
    <property type="term" value="P:lipid catabolic process"/>
    <property type="evidence" value="ECO:0007669"/>
    <property type="project" value="UniProtKB-KW"/>
</dbReference>
<dbReference type="AlphaFoldDB" id="A0A8K0KBF5"/>